<sequence length="198" mass="23250">LLKEMKTAGFNEIAIGVEAGNNKVLKAIKKGETIEIIEARIREACELNYKVVLFFIIGSPSETYEDFLDSVSLAMRYPVYSARFYNLIPFPHSELFEWVKKNNYFVISPEKYLNDASHHVNSPLFATPEFQLEKRKKAFACAQKIEKIIKKRYILKNARGSKLLKYIFAYIYTNNIVNYLYNRVPFIRHFGLKIRRYI</sequence>
<evidence type="ECO:0000256" key="4">
    <source>
        <dbReference type="ARBA" id="ARBA00023004"/>
    </source>
</evidence>
<dbReference type="EMBL" id="BARS01047867">
    <property type="protein sequence ID" value="GAG30377.1"/>
    <property type="molecule type" value="Genomic_DNA"/>
</dbReference>
<dbReference type="AlphaFoldDB" id="X0X4N2"/>
<dbReference type="InterPro" id="IPR051198">
    <property type="entry name" value="BchE-like"/>
</dbReference>
<organism evidence="7">
    <name type="scientific">marine sediment metagenome</name>
    <dbReference type="NCBI Taxonomy" id="412755"/>
    <lineage>
        <taxon>unclassified sequences</taxon>
        <taxon>metagenomes</taxon>
        <taxon>ecological metagenomes</taxon>
    </lineage>
</organism>
<evidence type="ECO:0000256" key="3">
    <source>
        <dbReference type="ARBA" id="ARBA00022723"/>
    </source>
</evidence>
<evidence type="ECO:0000256" key="2">
    <source>
        <dbReference type="ARBA" id="ARBA00022691"/>
    </source>
</evidence>
<keyword evidence="2" id="KW-0949">S-adenosyl-L-methionine</keyword>
<comment type="caution">
    <text evidence="7">The sequence shown here is derived from an EMBL/GenBank/DDBJ whole genome shotgun (WGS) entry which is preliminary data.</text>
</comment>
<evidence type="ECO:0000313" key="7">
    <source>
        <dbReference type="EMBL" id="GAG30377.1"/>
    </source>
</evidence>
<dbReference type="PROSITE" id="PS51918">
    <property type="entry name" value="RADICAL_SAM"/>
    <property type="match status" value="1"/>
</dbReference>
<dbReference type="CDD" id="cd01335">
    <property type="entry name" value="Radical_SAM"/>
    <property type="match status" value="1"/>
</dbReference>
<reference evidence="7" key="1">
    <citation type="journal article" date="2014" name="Front. Microbiol.">
        <title>High frequency of phylogenetically diverse reductive dehalogenase-homologous genes in deep subseafloor sedimentary metagenomes.</title>
        <authorList>
            <person name="Kawai M."/>
            <person name="Futagami T."/>
            <person name="Toyoda A."/>
            <person name="Takaki Y."/>
            <person name="Nishi S."/>
            <person name="Hori S."/>
            <person name="Arai W."/>
            <person name="Tsubouchi T."/>
            <person name="Morono Y."/>
            <person name="Uchiyama I."/>
            <person name="Ito T."/>
            <person name="Fujiyama A."/>
            <person name="Inagaki F."/>
            <person name="Takami H."/>
        </authorList>
    </citation>
    <scope>NUCLEOTIDE SEQUENCE</scope>
    <source>
        <strain evidence="7">Expedition CK06-06</strain>
    </source>
</reference>
<feature type="non-terminal residue" evidence="7">
    <location>
        <position position="1"/>
    </location>
</feature>
<dbReference type="Gene3D" id="3.30.750.200">
    <property type="match status" value="1"/>
</dbReference>
<comment type="cofactor">
    <cofactor evidence="1">
        <name>[4Fe-4S] cluster</name>
        <dbReference type="ChEBI" id="CHEBI:49883"/>
    </cofactor>
</comment>
<feature type="domain" description="Radical SAM core" evidence="6">
    <location>
        <begin position="1"/>
        <end position="124"/>
    </location>
</feature>
<keyword evidence="5" id="KW-0411">Iron-sulfur</keyword>
<protein>
    <recommendedName>
        <fullName evidence="6">Radical SAM core domain-containing protein</fullName>
    </recommendedName>
</protein>
<name>X0X4N2_9ZZZZ</name>
<keyword evidence="4" id="KW-0408">Iron</keyword>
<proteinExistence type="predicted"/>
<dbReference type="GO" id="GO:0046872">
    <property type="term" value="F:metal ion binding"/>
    <property type="evidence" value="ECO:0007669"/>
    <property type="project" value="UniProtKB-KW"/>
</dbReference>
<accession>X0X4N2</accession>
<dbReference type="PANTHER" id="PTHR43409">
    <property type="entry name" value="ANAEROBIC MAGNESIUM-PROTOPORPHYRIN IX MONOMETHYL ESTER CYCLASE-RELATED"/>
    <property type="match status" value="1"/>
</dbReference>
<dbReference type="GO" id="GO:0003824">
    <property type="term" value="F:catalytic activity"/>
    <property type="evidence" value="ECO:0007669"/>
    <property type="project" value="InterPro"/>
</dbReference>
<evidence type="ECO:0000259" key="6">
    <source>
        <dbReference type="PROSITE" id="PS51918"/>
    </source>
</evidence>
<dbReference type="InterPro" id="IPR007197">
    <property type="entry name" value="rSAM"/>
</dbReference>
<evidence type="ECO:0000256" key="1">
    <source>
        <dbReference type="ARBA" id="ARBA00001966"/>
    </source>
</evidence>
<dbReference type="GO" id="GO:0051536">
    <property type="term" value="F:iron-sulfur cluster binding"/>
    <property type="evidence" value="ECO:0007669"/>
    <property type="project" value="UniProtKB-KW"/>
</dbReference>
<dbReference type="SUPFAM" id="SSF102114">
    <property type="entry name" value="Radical SAM enzymes"/>
    <property type="match status" value="1"/>
</dbReference>
<gene>
    <name evidence="7" type="ORF">S01H1_71839</name>
</gene>
<keyword evidence="3" id="KW-0479">Metal-binding</keyword>
<dbReference type="InterPro" id="IPR058240">
    <property type="entry name" value="rSAM_sf"/>
</dbReference>
<dbReference type="Pfam" id="PF04055">
    <property type="entry name" value="Radical_SAM"/>
    <property type="match status" value="1"/>
</dbReference>
<evidence type="ECO:0000256" key="5">
    <source>
        <dbReference type="ARBA" id="ARBA00023014"/>
    </source>
</evidence>